<dbReference type="Pfam" id="PF09242">
    <property type="entry name" value="FCSD-flav_bind"/>
    <property type="match status" value="1"/>
</dbReference>
<keyword evidence="2 4" id="KW-0732">Signal</keyword>
<dbReference type="InterPro" id="IPR019546">
    <property type="entry name" value="TAT_signal_bac_arc"/>
</dbReference>
<evidence type="ECO:0000313" key="8">
    <source>
        <dbReference type="EMBL" id="OOG22475.1"/>
    </source>
</evidence>
<feature type="domain" description="Flavocytochrome c sulphide dehydrogenase flavin-binding" evidence="6">
    <location>
        <begin position="360"/>
        <end position="426"/>
    </location>
</feature>
<dbReference type="InterPro" id="IPR036188">
    <property type="entry name" value="FAD/NAD-bd_sf"/>
</dbReference>
<evidence type="ECO:0000313" key="9">
    <source>
        <dbReference type="Proteomes" id="UP000189462"/>
    </source>
</evidence>
<organism evidence="8 9">
    <name type="scientific">Thioalkalivibrio denitrificans</name>
    <dbReference type="NCBI Taxonomy" id="108003"/>
    <lineage>
        <taxon>Bacteria</taxon>
        <taxon>Pseudomonadati</taxon>
        <taxon>Pseudomonadota</taxon>
        <taxon>Gammaproteobacteria</taxon>
        <taxon>Chromatiales</taxon>
        <taxon>Ectothiorhodospiraceae</taxon>
        <taxon>Thioalkalivibrio</taxon>
    </lineage>
</organism>
<reference evidence="8 9" key="1">
    <citation type="submission" date="2017-02" db="EMBL/GenBank/DDBJ databases">
        <title>Genomic diversity within the haloalkaliphilic genus Thioalkalivibrio.</title>
        <authorList>
            <person name="Ahn A.-C."/>
            <person name="Meier-Kolthoff J."/>
            <person name="Overmars L."/>
            <person name="Richter M."/>
            <person name="Woyke T."/>
            <person name="Sorokin D.Y."/>
            <person name="Muyzer G."/>
        </authorList>
    </citation>
    <scope>NUCLEOTIDE SEQUENCE [LARGE SCALE GENOMIC DNA]</scope>
    <source>
        <strain evidence="8 9">ALJD</strain>
    </source>
</reference>
<sequence>MATLNRRNFLKLVGAAGMAAGLPLAAHGGSHGNAAKARVVVVGGGSGGATAARYVKKLDPAIEVTLIEPNPTYHTCYFSNLVIGGLLPLDRIRHGYDGLRRYGVNVVHDMIVGIDPVSRKVRGESGRDFEYDRLVLSPGIDFKWNAIEGYDEAASRIMPHAWKAGDQTVLLRKQLEAMPDGGVMVLVAPANPFRCPPGPYERASLIANYFKGHKPRSKLLVIDTKDSFSKQGLFQQTWDMYYPGTLEWVRAADTNGGIRRVDTGTMTLFGEFHRFKADMANVIPPQMAGRIAIDSGLADDSGWCPVNRRTFESTIADDVHIIGDAAMATTMPKSGYSASSQAKVAALAVVDILNGREPGTPSYANTCYSFGAPEHAFSVTGVYRLEEGVIEQVAGGVSPLDVPQEFRRREVAYAHSWYNNLTHEMFG</sequence>
<evidence type="ECO:0000259" key="5">
    <source>
        <dbReference type="Pfam" id="PF07992"/>
    </source>
</evidence>
<evidence type="ECO:0000259" key="6">
    <source>
        <dbReference type="Pfam" id="PF09242"/>
    </source>
</evidence>
<dbReference type="PANTHER" id="PTHR43755">
    <property type="match status" value="1"/>
</dbReference>
<dbReference type="GO" id="GO:0050660">
    <property type="term" value="F:flavin adenine dinucleotide binding"/>
    <property type="evidence" value="ECO:0007669"/>
    <property type="project" value="InterPro"/>
</dbReference>
<dbReference type="Proteomes" id="UP000189462">
    <property type="component" value="Unassembled WGS sequence"/>
</dbReference>
<dbReference type="InterPro" id="IPR015323">
    <property type="entry name" value="FlavoCytC_S_DH_flav-bd"/>
</dbReference>
<comment type="caution">
    <text evidence="8">The sequence shown here is derived from an EMBL/GenBank/DDBJ whole genome shotgun (WGS) entry which is preliminary data.</text>
</comment>
<evidence type="ECO:0000256" key="3">
    <source>
        <dbReference type="ARBA" id="ARBA00022827"/>
    </source>
</evidence>
<proteinExistence type="predicted"/>
<dbReference type="AlphaFoldDB" id="A0A1V3NBQ1"/>
<dbReference type="Gene3D" id="3.90.760.10">
    <property type="entry name" value="Flavocytochrome c sulphide dehydrogenase, flavin-binding domain"/>
    <property type="match status" value="1"/>
</dbReference>
<dbReference type="InterPro" id="IPR052541">
    <property type="entry name" value="SQRD"/>
</dbReference>
<keyword evidence="9" id="KW-1185">Reference proteome</keyword>
<dbReference type="RefSeq" id="WP_077279942.1">
    <property type="nucleotide sequence ID" value="NZ_MVBK01000100.1"/>
</dbReference>
<name>A0A1V3NBQ1_9GAMM</name>
<keyword evidence="3" id="KW-0274">FAD</keyword>
<dbReference type="PANTHER" id="PTHR43755:SF1">
    <property type="entry name" value="FAD-DEPENDENT PYRIDINE NUCLEOTIDE-DISULPHIDE OXIDOREDUCTASE"/>
    <property type="match status" value="1"/>
</dbReference>
<gene>
    <name evidence="8" type="ORF">B1C78_14875</name>
</gene>
<dbReference type="STRING" id="108003.B1C78_14875"/>
<protein>
    <submittedName>
        <fullName evidence="8">Cytochrome C</fullName>
    </submittedName>
</protein>
<feature type="chain" id="PRO_5010746066" evidence="4">
    <location>
        <begin position="26"/>
        <end position="427"/>
    </location>
</feature>
<evidence type="ECO:0000259" key="7">
    <source>
        <dbReference type="Pfam" id="PF21706"/>
    </source>
</evidence>
<dbReference type="InterPro" id="IPR037092">
    <property type="entry name" value="FlavoCytC_S_DH_flav-bd_sf"/>
</dbReference>
<dbReference type="EMBL" id="MVBK01000100">
    <property type="protein sequence ID" value="OOG22475.1"/>
    <property type="molecule type" value="Genomic_DNA"/>
</dbReference>
<feature type="signal peptide" evidence="4">
    <location>
        <begin position="1"/>
        <end position="25"/>
    </location>
</feature>
<dbReference type="FunFam" id="3.50.50.60:FF:000234">
    <property type="entry name" value="Flavocytochrome C sulfide dehydrogenase"/>
    <property type="match status" value="1"/>
</dbReference>
<feature type="domain" description="Sulfide dehydrogenase [flavocytochrome c] flavoprotein chain central" evidence="7">
    <location>
        <begin position="168"/>
        <end position="284"/>
    </location>
</feature>
<dbReference type="InterPro" id="IPR023753">
    <property type="entry name" value="FAD/NAD-binding_dom"/>
</dbReference>
<dbReference type="InterPro" id="IPR016156">
    <property type="entry name" value="FAD/NAD-linked_Rdtase_dimer_sf"/>
</dbReference>
<dbReference type="Gene3D" id="3.50.50.60">
    <property type="entry name" value="FAD/NAD(P)-binding domain"/>
    <property type="match status" value="2"/>
</dbReference>
<dbReference type="InterPro" id="IPR049386">
    <property type="entry name" value="FCSD_central"/>
</dbReference>
<dbReference type="PROSITE" id="PS51318">
    <property type="entry name" value="TAT"/>
    <property type="match status" value="1"/>
</dbReference>
<keyword evidence="1" id="KW-0285">Flavoprotein</keyword>
<dbReference type="InterPro" id="IPR006311">
    <property type="entry name" value="TAT_signal"/>
</dbReference>
<evidence type="ECO:0000256" key="4">
    <source>
        <dbReference type="SAM" id="SignalP"/>
    </source>
</evidence>
<dbReference type="NCBIfam" id="TIGR01409">
    <property type="entry name" value="TAT_signal_seq"/>
    <property type="match status" value="1"/>
</dbReference>
<dbReference type="SUPFAM" id="SSF55424">
    <property type="entry name" value="FAD/NAD-linked reductases, dimerisation (C-terminal) domain"/>
    <property type="match status" value="1"/>
</dbReference>
<dbReference type="OrthoDB" id="9802771at2"/>
<feature type="domain" description="FAD/NAD(P)-binding" evidence="5">
    <location>
        <begin position="38"/>
        <end position="150"/>
    </location>
</feature>
<evidence type="ECO:0000256" key="1">
    <source>
        <dbReference type="ARBA" id="ARBA00022630"/>
    </source>
</evidence>
<evidence type="ECO:0000256" key="2">
    <source>
        <dbReference type="ARBA" id="ARBA00022729"/>
    </source>
</evidence>
<dbReference type="SUPFAM" id="SSF51905">
    <property type="entry name" value="FAD/NAD(P)-binding domain"/>
    <property type="match status" value="2"/>
</dbReference>
<dbReference type="GO" id="GO:0016491">
    <property type="term" value="F:oxidoreductase activity"/>
    <property type="evidence" value="ECO:0007669"/>
    <property type="project" value="InterPro"/>
</dbReference>
<accession>A0A1V3NBQ1</accession>
<dbReference type="Pfam" id="PF07992">
    <property type="entry name" value="Pyr_redox_2"/>
    <property type="match status" value="1"/>
</dbReference>
<dbReference type="Pfam" id="PF21706">
    <property type="entry name" value="FCSD_central"/>
    <property type="match status" value="1"/>
</dbReference>